<dbReference type="Proteomes" id="UP000190235">
    <property type="component" value="Chromosome I"/>
</dbReference>
<protein>
    <submittedName>
        <fullName evidence="1">Uncharacterized protein</fullName>
    </submittedName>
</protein>
<keyword evidence="2" id="KW-1185">Reference proteome</keyword>
<evidence type="ECO:0000313" key="1">
    <source>
        <dbReference type="EMBL" id="SHM74309.1"/>
    </source>
</evidence>
<name>A0A1M7L8Q5_9FLAO</name>
<proteinExistence type="predicted"/>
<gene>
    <name evidence="1" type="ORF">SAMN05878281_1796</name>
</gene>
<dbReference type="EMBL" id="LT670848">
    <property type="protein sequence ID" value="SHM74309.1"/>
    <property type="molecule type" value="Genomic_DNA"/>
</dbReference>
<dbReference type="STRING" id="143223.SAMN05878281_1796"/>
<organism evidence="1 2">
    <name type="scientific">Salegentibacter salegens</name>
    <dbReference type="NCBI Taxonomy" id="143223"/>
    <lineage>
        <taxon>Bacteria</taxon>
        <taxon>Pseudomonadati</taxon>
        <taxon>Bacteroidota</taxon>
        <taxon>Flavobacteriia</taxon>
        <taxon>Flavobacteriales</taxon>
        <taxon>Flavobacteriaceae</taxon>
        <taxon>Salegentibacter</taxon>
    </lineage>
</organism>
<sequence>MLKKKRIVKKARNRFLEKKELNSSLSNLTIRELFLLEKELGFKIAIDND</sequence>
<dbReference type="AlphaFoldDB" id="A0A1M7L8Q5"/>
<accession>A0A1M7L8Q5</accession>
<evidence type="ECO:0000313" key="2">
    <source>
        <dbReference type="Proteomes" id="UP000190235"/>
    </source>
</evidence>
<reference evidence="2" key="1">
    <citation type="submission" date="2016-11" db="EMBL/GenBank/DDBJ databases">
        <authorList>
            <person name="Varghese N."/>
            <person name="Submissions S."/>
        </authorList>
    </citation>
    <scope>NUCLEOTIDE SEQUENCE [LARGE SCALE GENOMIC DNA]</scope>
    <source>
        <strain evidence="2">ACAM 48</strain>
    </source>
</reference>
<dbReference type="RefSeq" id="WP_154045350.1">
    <property type="nucleotide sequence ID" value="NZ_LT670848.1"/>
</dbReference>